<sequence>MRSCKLGPQFLSWLRWQTNFSIMDISANNISDLSFFNLSFNKISRSIPNLLLEFDYCPVIVLDLSINMFSEPLSFLCMKINNDLIYFDLSYNLLIGGIPDCWKKYKRLTAINLEKNNLSGVILNNKLIGIIPPWIGERLERLIVLHLRLNEFCGNAHLTLSCQQFLQVLDLSLNNISGDIPSCLNNLTAMAHFGSSMETISIMGIGIPWILVMGNTLRTNKFARVDKSESFKKHVEDSLDLSTNNLSGEIPKSMSELSFLSVLDLSNNNLSRKILSSTQLQSFNAISYSGNLRLCREPLSKFLKMSHQSCIRMAILKEAMKILGTLVINKSWRHKYFQSVNKLREWIRLRMALIVVKLQRKLGLKE</sequence>
<dbReference type="InterPro" id="IPR001611">
    <property type="entry name" value="Leu-rich_rpt"/>
</dbReference>
<dbReference type="InterPro" id="IPR032675">
    <property type="entry name" value="LRR_dom_sf"/>
</dbReference>
<keyword evidence="9" id="KW-1185">Reference proteome</keyword>
<keyword evidence="8" id="KW-0808">Transferase</keyword>
<dbReference type="Proteomes" id="UP000325315">
    <property type="component" value="Unassembled WGS sequence"/>
</dbReference>
<accession>A0A5B6VII1</accession>
<evidence type="ECO:0000256" key="7">
    <source>
        <dbReference type="ARBA" id="ARBA00023180"/>
    </source>
</evidence>
<evidence type="ECO:0000256" key="6">
    <source>
        <dbReference type="ARBA" id="ARBA00023170"/>
    </source>
</evidence>
<keyword evidence="3" id="KW-0732">Signal</keyword>
<dbReference type="PANTHER" id="PTHR48063">
    <property type="entry name" value="LRR RECEPTOR-LIKE KINASE"/>
    <property type="match status" value="1"/>
</dbReference>
<dbReference type="EMBL" id="SMMG02000006">
    <property type="protein sequence ID" value="KAA3468847.1"/>
    <property type="molecule type" value="Genomic_DNA"/>
</dbReference>
<comment type="subcellular location">
    <subcellularLocation>
        <location evidence="1">Membrane</location>
        <topology evidence="1">Single-pass type I membrane protein</topology>
    </subcellularLocation>
</comment>
<comment type="caution">
    <text evidence="8">The sequence shown here is derived from an EMBL/GenBank/DDBJ whole genome shotgun (WGS) entry which is preliminary data.</text>
</comment>
<evidence type="ECO:0000313" key="9">
    <source>
        <dbReference type="Proteomes" id="UP000325315"/>
    </source>
</evidence>
<evidence type="ECO:0000256" key="2">
    <source>
        <dbReference type="ARBA" id="ARBA00022692"/>
    </source>
</evidence>
<name>A0A5B6VII1_9ROSI</name>
<proteinExistence type="predicted"/>
<keyword evidence="5" id="KW-0472">Membrane</keyword>
<evidence type="ECO:0000313" key="8">
    <source>
        <dbReference type="EMBL" id="KAA3468847.1"/>
    </source>
</evidence>
<evidence type="ECO:0000256" key="1">
    <source>
        <dbReference type="ARBA" id="ARBA00004479"/>
    </source>
</evidence>
<dbReference type="Gene3D" id="3.80.10.10">
    <property type="entry name" value="Ribonuclease Inhibitor"/>
    <property type="match status" value="2"/>
</dbReference>
<evidence type="ECO:0000256" key="4">
    <source>
        <dbReference type="ARBA" id="ARBA00022989"/>
    </source>
</evidence>
<keyword evidence="7" id="KW-0325">Glycoprotein</keyword>
<dbReference type="GO" id="GO:0016301">
    <property type="term" value="F:kinase activity"/>
    <property type="evidence" value="ECO:0007669"/>
    <property type="project" value="UniProtKB-KW"/>
</dbReference>
<keyword evidence="6 8" id="KW-0675">Receptor</keyword>
<dbReference type="PRINTS" id="PR00019">
    <property type="entry name" value="LEURICHRPT"/>
</dbReference>
<dbReference type="PANTHER" id="PTHR48063:SF98">
    <property type="entry name" value="LRR RECEPTOR-LIKE SERINE_THREONINE-PROTEIN KINASE FLS2"/>
    <property type="match status" value="1"/>
</dbReference>
<keyword evidence="4" id="KW-1133">Transmembrane helix</keyword>
<dbReference type="GO" id="GO:0016020">
    <property type="term" value="C:membrane"/>
    <property type="evidence" value="ECO:0007669"/>
    <property type="project" value="UniProtKB-SubCell"/>
</dbReference>
<dbReference type="Pfam" id="PF00560">
    <property type="entry name" value="LRR_1"/>
    <property type="match status" value="3"/>
</dbReference>
<keyword evidence="8" id="KW-0418">Kinase</keyword>
<keyword evidence="2" id="KW-0812">Transmembrane</keyword>
<dbReference type="SUPFAM" id="SSF52058">
    <property type="entry name" value="L domain-like"/>
    <property type="match status" value="1"/>
</dbReference>
<dbReference type="PROSITE" id="PS51450">
    <property type="entry name" value="LRR"/>
    <property type="match status" value="1"/>
</dbReference>
<dbReference type="AlphaFoldDB" id="A0A5B6VII1"/>
<protein>
    <submittedName>
        <fullName evidence="8">LRR receptor-like serine/threonine-protein kinase ERECTA</fullName>
    </submittedName>
</protein>
<dbReference type="InterPro" id="IPR046956">
    <property type="entry name" value="RLP23-like"/>
</dbReference>
<evidence type="ECO:0000256" key="3">
    <source>
        <dbReference type="ARBA" id="ARBA00022729"/>
    </source>
</evidence>
<organism evidence="8 9">
    <name type="scientific">Gossypium australe</name>
    <dbReference type="NCBI Taxonomy" id="47621"/>
    <lineage>
        <taxon>Eukaryota</taxon>
        <taxon>Viridiplantae</taxon>
        <taxon>Streptophyta</taxon>
        <taxon>Embryophyta</taxon>
        <taxon>Tracheophyta</taxon>
        <taxon>Spermatophyta</taxon>
        <taxon>Magnoliopsida</taxon>
        <taxon>eudicotyledons</taxon>
        <taxon>Gunneridae</taxon>
        <taxon>Pentapetalae</taxon>
        <taxon>rosids</taxon>
        <taxon>malvids</taxon>
        <taxon>Malvales</taxon>
        <taxon>Malvaceae</taxon>
        <taxon>Malvoideae</taxon>
        <taxon>Gossypium</taxon>
    </lineage>
</organism>
<evidence type="ECO:0000256" key="5">
    <source>
        <dbReference type="ARBA" id="ARBA00023136"/>
    </source>
</evidence>
<reference evidence="9" key="1">
    <citation type="journal article" date="2019" name="Plant Biotechnol. J.">
        <title>Genome sequencing of the Australian wild diploid species Gossypium australe highlights disease resistance and delayed gland morphogenesis.</title>
        <authorList>
            <person name="Cai Y."/>
            <person name="Cai X."/>
            <person name="Wang Q."/>
            <person name="Wang P."/>
            <person name="Zhang Y."/>
            <person name="Cai C."/>
            <person name="Xu Y."/>
            <person name="Wang K."/>
            <person name="Zhou Z."/>
            <person name="Wang C."/>
            <person name="Geng S."/>
            <person name="Li B."/>
            <person name="Dong Q."/>
            <person name="Hou Y."/>
            <person name="Wang H."/>
            <person name="Ai P."/>
            <person name="Liu Z."/>
            <person name="Yi F."/>
            <person name="Sun M."/>
            <person name="An G."/>
            <person name="Cheng J."/>
            <person name="Zhang Y."/>
            <person name="Shi Q."/>
            <person name="Xie Y."/>
            <person name="Shi X."/>
            <person name="Chang Y."/>
            <person name="Huang F."/>
            <person name="Chen Y."/>
            <person name="Hong S."/>
            <person name="Mi L."/>
            <person name="Sun Q."/>
            <person name="Zhang L."/>
            <person name="Zhou B."/>
            <person name="Peng R."/>
            <person name="Zhang X."/>
            <person name="Liu F."/>
        </authorList>
    </citation>
    <scope>NUCLEOTIDE SEQUENCE [LARGE SCALE GENOMIC DNA]</scope>
    <source>
        <strain evidence="9">cv. PA1801</strain>
    </source>
</reference>
<dbReference type="OrthoDB" id="8731593at2759"/>
<gene>
    <name evidence="8" type="ORF">EPI10_014695</name>
</gene>